<dbReference type="Pfam" id="PF02687">
    <property type="entry name" value="FtsX"/>
    <property type="match status" value="1"/>
</dbReference>
<evidence type="ECO:0000259" key="9">
    <source>
        <dbReference type="Pfam" id="PF12704"/>
    </source>
</evidence>
<organism evidence="10 11">
    <name type="scientific">Haoranjiania flava</name>
    <dbReference type="NCBI Taxonomy" id="1856322"/>
    <lineage>
        <taxon>Bacteria</taxon>
        <taxon>Pseudomonadati</taxon>
        <taxon>Bacteroidota</taxon>
        <taxon>Chitinophagia</taxon>
        <taxon>Chitinophagales</taxon>
        <taxon>Chitinophagaceae</taxon>
        <taxon>Haoranjiania</taxon>
    </lineage>
</organism>
<evidence type="ECO:0000256" key="7">
    <source>
        <dbReference type="SAM" id="Phobius"/>
    </source>
</evidence>
<keyword evidence="3" id="KW-1003">Cell membrane</keyword>
<feature type="transmembrane region" description="Helical" evidence="7">
    <location>
        <begin position="329"/>
        <end position="350"/>
    </location>
</feature>
<dbReference type="Pfam" id="PF12704">
    <property type="entry name" value="MacB_PCD"/>
    <property type="match status" value="1"/>
</dbReference>
<evidence type="ECO:0000256" key="6">
    <source>
        <dbReference type="ARBA" id="ARBA00023136"/>
    </source>
</evidence>
<evidence type="ECO:0000256" key="1">
    <source>
        <dbReference type="ARBA" id="ARBA00004651"/>
    </source>
</evidence>
<evidence type="ECO:0000313" key="11">
    <source>
        <dbReference type="Proteomes" id="UP001209317"/>
    </source>
</evidence>
<keyword evidence="5 7" id="KW-1133">Transmembrane helix</keyword>
<keyword evidence="11" id="KW-1185">Reference proteome</keyword>
<dbReference type="EMBL" id="JAOTPL010000009">
    <property type="protein sequence ID" value="MCU7694461.1"/>
    <property type="molecule type" value="Genomic_DNA"/>
</dbReference>
<dbReference type="GO" id="GO:0098797">
    <property type="term" value="C:plasma membrane protein complex"/>
    <property type="evidence" value="ECO:0007669"/>
    <property type="project" value="TreeGrafter"/>
</dbReference>
<evidence type="ECO:0000256" key="4">
    <source>
        <dbReference type="ARBA" id="ARBA00022692"/>
    </source>
</evidence>
<proteinExistence type="inferred from homology"/>
<feature type="transmembrane region" description="Helical" evidence="7">
    <location>
        <begin position="22"/>
        <end position="45"/>
    </location>
</feature>
<evidence type="ECO:0000259" key="8">
    <source>
        <dbReference type="Pfam" id="PF02687"/>
    </source>
</evidence>
<evidence type="ECO:0000256" key="2">
    <source>
        <dbReference type="ARBA" id="ARBA00005236"/>
    </source>
</evidence>
<feature type="transmembrane region" description="Helical" evidence="7">
    <location>
        <begin position="370"/>
        <end position="397"/>
    </location>
</feature>
<keyword evidence="4 7" id="KW-0812">Transmembrane</keyword>
<accession>A0AAE3INW2</accession>
<dbReference type="InterPro" id="IPR025857">
    <property type="entry name" value="MacB_PCD"/>
</dbReference>
<dbReference type="InterPro" id="IPR051447">
    <property type="entry name" value="Lipoprotein-release_system"/>
</dbReference>
<comment type="caution">
    <text evidence="10">The sequence shown here is derived from an EMBL/GenBank/DDBJ whole genome shotgun (WGS) entry which is preliminary data.</text>
</comment>
<evidence type="ECO:0000313" key="10">
    <source>
        <dbReference type="EMBL" id="MCU7694461.1"/>
    </source>
</evidence>
<dbReference type="AlphaFoldDB" id="A0AAE3INW2"/>
<dbReference type="InterPro" id="IPR003838">
    <property type="entry name" value="ABC3_permease_C"/>
</dbReference>
<name>A0AAE3INW2_9BACT</name>
<reference evidence="10" key="1">
    <citation type="submission" date="2022-10" db="EMBL/GenBank/DDBJ databases">
        <authorList>
            <person name="Kim H.S."/>
            <person name="Kim J.-S."/>
            <person name="Suh M.K."/>
            <person name="Eom M.K."/>
            <person name="Lee J.-S."/>
        </authorList>
    </citation>
    <scope>NUCLEOTIDE SEQUENCE</scope>
    <source>
        <strain evidence="10">LIP-5</strain>
    </source>
</reference>
<comment type="similarity">
    <text evidence="2">Belongs to the ABC-4 integral membrane protein family. LolC/E subfamily.</text>
</comment>
<dbReference type="GO" id="GO:0044874">
    <property type="term" value="P:lipoprotein localization to outer membrane"/>
    <property type="evidence" value="ECO:0007669"/>
    <property type="project" value="TreeGrafter"/>
</dbReference>
<evidence type="ECO:0000256" key="5">
    <source>
        <dbReference type="ARBA" id="ARBA00022989"/>
    </source>
</evidence>
<evidence type="ECO:0000256" key="3">
    <source>
        <dbReference type="ARBA" id="ARBA00022475"/>
    </source>
</evidence>
<keyword evidence="6 7" id="KW-0472">Membrane</keyword>
<dbReference type="PANTHER" id="PTHR30489:SF0">
    <property type="entry name" value="LIPOPROTEIN-RELEASING SYSTEM TRANSMEMBRANE PROTEIN LOLE"/>
    <property type="match status" value="1"/>
</dbReference>
<dbReference type="RefSeq" id="WP_263037946.1">
    <property type="nucleotide sequence ID" value="NZ_JAOTPL010000009.1"/>
</dbReference>
<feature type="transmembrane region" description="Helical" evidence="7">
    <location>
        <begin position="277"/>
        <end position="299"/>
    </location>
</feature>
<dbReference type="PANTHER" id="PTHR30489">
    <property type="entry name" value="LIPOPROTEIN-RELEASING SYSTEM TRANSMEMBRANE PROTEIN LOLE"/>
    <property type="match status" value="1"/>
</dbReference>
<comment type="subcellular location">
    <subcellularLocation>
        <location evidence="1">Cell membrane</location>
        <topology evidence="1">Multi-pass membrane protein</topology>
    </subcellularLocation>
</comment>
<dbReference type="Proteomes" id="UP001209317">
    <property type="component" value="Unassembled WGS sequence"/>
</dbReference>
<gene>
    <name evidence="10" type="ORF">OD355_08025</name>
</gene>
<sequence length="409" mass="46277">MNISPFIARRIVFNRQKSFSRFIIRLATTATAISVAAMILTLAFVNGFQDAISQKIFSFWGHVRVQQYEAGMGEGDEQPLYSNSEVVDIIKKIPGVNTVQGYATKYAVMENNKDIEGVLIKGVDAQYNFSKIAPFLKHGRWISFTEDAYSREIVISQQNADALKLKLNDEASFYFISSAENRANLRKLKVVGIYKTGIEEYDKLYAIGDMRLIRRMNDWDSTQIGGYEVFLNDYKNMDSVNYALYGVLPERWTSRTIKDVYPNIFDWLNVQDVNRNVIFIIMSVVAVINLITCLLILVLERTRMTGILKALGSTDWTIQKIFLNQASVIALRGVVYGVVAGLGIALLQKYTGFIKLDEAAYYVSEAPVTIVWWHTVLVAAATIIVCYLSLLLPTFLVKKVDPVKAIRFN</sequence>
<feature type="domain" description="MacB-like periplasmic core" evidence="9">
    <location>
        <begin position="26"/>
        <end position="197"/>
    </location>
</feature>
<feature type="domain" description="ABC3 transporter permease C-terminal" evidence="8">
    <location>
        <begin position="276"/>
        <end position="402"/>
    </location>
</feature>
<protein>
    <submittedName>
        <fullName evidence="10">ABC transporter permease</fullName>
    </submittedName>
</protein>